<reference evidence="2 3" key="1">
    <citation type="submission" date="2019-04" db="EMBL/GenBank/DDBJ databases">
        <title>Annotation for the trematode Fasciola gigantica.</title>
        <authorList>
            <person name="Choi Y.-J."/>
        </authorList>
    </citation>
    <scope>NUCLEOTIDE SEQUENCE [LARGE SCALE GENOMIC DNA]</scope>
    <source>
        <strain evidence="2">Uganda_cow_1</strain>
    </source>
</reference>
<dbReference type="EMBL" id="SUNJ01002446">
    <property type="protein sequence ID" value="TPP65973.1"/>
    <property type="molecule type" value="Genomic_DNA"/>
</dbReference>
<feature type="region of interest" description="Disordered" evidence="1">
    <location>
        <begin position="36"/>
        <end position="77"/>
    </location>
</feature>
<dbReference type="Proteomes" id="UP000316759">
    <property type="component" value="Unassembled WGS sequence"/>
</dbReference>
<evidence type="ECO:0000313" key="3">
    <source>
        <dbReference type="Proteomes" id="UP000316759"/>
    </source>
</evidence>
<proteinExistence type="predicted"/>
<comment type="caution">
    <text evidence="2">The sequence shown here is derived from an EMBL/GenBank/DDBJ whole genome shotgun (WGS) entry which is preliminary data.</text>
</comment>
<feature type="compositionally biased region" description="Basic and acidic residues" evidence="1">
    <location>
        <begin position="51"/>
        <end position="72"/>
    </location>
</feature>
<protein>
    <submittedName>
        <fullName evidence="2">Uncharacterized protein</fullName>
    </submittedName>
</protein>
<feature type="region of interest" description="Disordered" evidence="1">
    <location>
        <begin position="92"/>
        <end position="112"/>
    </location>
</feature>
<sequence length="112" mass="12540">MLDHSVCPSMLLNNTNLYRPQTFYPKAKELDFRIISSTKPDPPFEGNSETKGVDLLKDRQSGDRRASTDKDTFLSTVLNDKGQQDSVYTALNPELTQSKPQPPTLCQSSSFV</sequence>
<accession>A0A504YX42</accession>
<evidence type="ECO:0000313" key="2">
    <source>
        <dbReference type="EMBL" id="TPP65973.1"/>
    </source>
</evidence>
<dbReference type="AlphaFoldDB" id="A0A504YX42"/>
<name>A0A504YX42_FASGI</name>
<organism evidence="2 3">
    <name type="scientific">Fasciola gigantica</name>
    <name type="common">Giant liver fluke</name>
    <dbReference type="NCBI Taxonomy" id="46835"/>
    <lineage>
        <taxon>Eukaryota</taxon>
        <taxon>Metazoa</taxon>
        <taxon>Spiralia</taxon>
        <taxon>Lophotrochozoa</taxon>
        <taxon>Platyhelminthes</taxon>
        <taxon>Trematoda</taxon>
        <taxon>Digenea</taxon>
        <taxon>Plagiorchiida</taxon>
        <taxon>Echinostomata</taxon>
        <taxon>Echinostomatoidea</taxon>
        <taxon>Fasciolidae</taxon>
        <taxon>Fasciola</taxon>
    </lineage>
</organism>
<keyword evidence="3" id="KW-1185">Reference proteome</keyword>
<gene>
    <name evidence="2" type="ORF">FGIG_01081</name>
</gene>
<evidence type="ECO:0000256" key="1">
    <source>
        <dbReference type="SAM" id="MobiDB-lite"/>
    </source>
</evidence>